<dbReference type="EMBL" id="FQZB01000008">
    <property type="protein sequence ID" value="SHJ46273.1"/>
    <property type="molecule type" value="Genomic_DNA"/>
</dbReference>
<dbReference type="RefSeq" id="WP_072986682.1">
    <property type="nucleotide sequence ID" value="NZ_FQZB01000008.1"/>
</dbReference>
<dbReference type="STRING" id="1121302.SAMN02745163_02036"/>
<dbReference type="Pfam" id="PF12673">
    <property type="entry name" value="SipL"/>
    <property type="match status" value="1"/>
</dbReference>
<dbReference type="Gene3D" id="2.60.40.740">
    <property type="match status" value="1"/>
</dbReference>
<proteinExistence type="predicted"/>
<dbReference type="InterPro" id="IPR024300">
    <property type="entry name" value="SipL_SPOCS_dom"/>
</dbReference>
<dbReference type="AlphaFoldDB" id="A0A1M6JHY2"/>
<evidence type="ECO:0000259" key="2">
    <source>
        <dbReference type="Pfam" id="PF12673"/>
    </source>
</evidence>
<feature type="domain" description="SipL SPOCS" evidence="2">
    <location>
        <begin position="296"/>
        <end position="391"/>
    </location>
</feature>
<dbReference type="InterPro" id="IPR001434">
    <property type="entry name" value="OmcB-like_DUF11"/>
</dbReference>
<dbReference type="Pfam" id="PF01345">
    <property type="entry name" value="DUF11"/>
    <property type="match status" value="2"/>
</dbReference>
<dbReference type="OrthoDB" id="1756731at2"/>
<reference evidence="3 4" key="1">
    <citation type="submission" date="2016-11" db="EMBL/GenBank/DDBJ databases">
        <authorList>
            <person name="Jaros S."/>
            <person name="Januszkiewicz K."/>
            <person name="Wedrychowicz H."/>
        </authorList>
    </citation>
    <scope>NUCLEOTIDE SEQUENCE [LARGE SCALE GENOMIC DNA]</scope>
    <source>
        <strain evidence="3 4">DSM 21758</strain>
    </source>
</reference>
<keyword evidence="4" id="KW-1185">Reference proteome</keyword>
<organism evidence="3 4">
    <name type="scientific">Clostridium cavendishii DSM 21758</name>
    <dbReference type="NCBI Taxonomy" id="1121302"/>
    <lineage>
        <taxon>Bacteria</taxon>
        <taxon>Bacillati</taxon>
        <taxon>Bacillota</taxon>
        <taxon>Clostridia</taxon>
        <taxon>Eubacteriales</taxon>
        <taxon>Clostridiaceae</taxon>
        <taxon>Clostridium</taxon>
    </lineage>
</organism>
<evidence type="ECO:0000259" key="1">
    <source>
        <dbReference type="Pfam" id="PF01345"/>
    </source>
</evidence>
<dbReference type="InterPro" id="IPR051172">
    <property type="entry name" value="Chlamydia_OmcB"/>
</dbReference>
<sequence>MSLNNIEEHGSDLIIKKAVNAQDAIVGDILRYKITVINKSKKFVDNVIIIDPLISELEFINGSVILEESNLLNENILAGVHIGCLKPDEIKILSFDARILSKPKIGYIENSAIVKFCYENNSVDHSTIMDTISNTVSTRVDIADIKIIKKANKKVVSIGELISYEVNLINVGTLQARNILFKDKLPSEVNLVDNSFKINGNRVNSINDYMEIYVGTINPSENIIISYDVIVKASNCSGILINKSYIKFNYNLPKGRSGEKKCVCKSTEDSEVKLGISTFKLLSVYDNLCIPEDNPDIEEVNDINVDTEILKYYIIRTPSVTSNEGQKLTGYKLVVRGLLRESIEYTAKVSEQSIHFANFSIPFSTFIILPNNFKVDNKIDVRTNIKDIYFKKVNKRELFKNITLLINVKIISY</sequence>
<feature type="domain" description="DUF11" evidence="1">
    <location>
        <begin position="144"/>
        <end position="243"/>
    </location>
</feature>
<protein>
    <submittedName>
        <fullName evidence="3">Conserved repeat domain-containing protein</fullName>
    </submittedName>
</protein>
<accession>A0A1M6JHY2</accession>
<feature type="domain" description="DUF11" evidence="1">
    <location>
        <begin position="12"/>
        <end position="115"/>
    </location>
</feature>
<dbReference type="NCBIfam" id="TIGR01451">
    <property type="entry name" value="B_ant_repeat"/>
    <property type="match status" value="2"/>
</dbReference>
<dbReference type="InterPro" id="IPR047589">
    <property type="entry name" value="DUF11_rpt"/>
</dbReference>
<gene>
    <name evidence="3" type="ORF">SAMN02745163_02036</name>
</gene>
<dbReference type="Proteomes" id="UP000184310">
    <property type="component" value="Unassembled WGS sequence"/>
</dbReference>
<dbReference type="PANTHER" id="PTHR34819">
    <property type="entry name" value="LARGE CYSTEINE-RICH PERIPLASMIC PROTEIN OMCB"/>
    <property type="match status" value="1"/>
</dbReference>
<dbReference type="PANTHER" id="PTHR34819:SF3">
    <property type="entry name" value="CELL SURFACE PROTEIN"/>
    <property type="match status" value="1"/>
</dbReference>
<name>A0A1M6JHY2_9CLOT</name>
<evidence type="ECO:0000313" key="4">
    <source>
        <dbReference type="Proteomes" id="UP000184310"/>
    </source>
</evidence>
<evidence type="ECO:0000313" key="3">
    <source>
        <dbReference type="EMBL" id="SHJ46273.1"/>
    </source>
</evidence>